<protein>
    <submittedName>
        <fullName evidence="2">Uncharacterized protein</fullName>
    </submittedName>
</protein>
<dbReference type="InterPro" id="IPR045584">
    <property type="entry name" value="Pilin-like"/>
</dbReference>
<reference evidence="2 3" key="1">
    <citation type="journal article" date="2016" name="Nat. Commun.">
        <title>Thousands of microbial genomes shed light on interconnected biogeochemical processes in an aquifer system.</title>
        <authorList>
            <person name="Anantharaman K."/>
            <person name="Brown C.T."/>
            <person name="Hug L.A."/>
            <person name="Sharon I."/>
            <person name="Castelle C.J."/>
            <person name="Probst A.J."/>
            <person name="Thomas B.C."/>
            <person name="Singh A."/>
            <person name="Wilkins M.J."/>
            <person name="Karaoz U."/>
            <person name="Brodie E.L."/>
            <person name="Williams K.H."/>
            <person name="Hubbard S.S."/>
            <person name="Banfield J.F."/>
        </authorList>
    </citation>
    <scope>NUCLEOTIDE SEQUENCE [LARGE SCALE GENOMIC DNA]</scope>
</reference>
<name>A0A1F5ZNM6_9BACT</name>
<proteinExistence type="predicted"/>
<evidence type="ECO:0000256" key="1">
    <source>
        <dbReference type="SAM" id="Phobius"/>
    </source>
</evidence>
<dbReference type="AlphaFoldDB" id="A0A1F5ZNM6"/>
<sequence>MRKFSIYRTGFTLIEILIAVSLIGIMMIAISQVFISILQTQTKGEIIKGVKQNGDYAFSVMESMIRNAKEVTDPDPTSCGSQVDEISIKNVDDYITRFYCTGGATSRVSSRSATSDLFLTSSEVVASNCHFIVNCPSSSPKYVWITFTLSQVNVSAGTEGTATETFEGTVSLRNYE</sequence>
<evidence type="ECO:0000313" key="2">
    <source>
        <dbReference type="EMBL" id="OGG13677.1"/>
    </source>
</evidence>
<accession>A0A1F5ZNM6</accession>
<gene>
    <name evidence="2" type="ORF">A2773_00080</name>
</gene>
<dbReference type="SUPFAM" id="SSF54523">
    <property type="entry name" value="Pili subunits"/>
    <property type="match status" value="1"/>
</dbReference>
<dbReference type="Proteomes" id="UP000177383">
    <property type="component" value="Unassembled WGS sequence"/>
</dbReference>
<dbReference type="InterPro" id="IPR012902">
    <property type="entry name" value="N_methyl_site"/>
</dbReference>
<feature type="transmembrane region" description="Helical" evidence="1">
    <location>
        <begin position="12"/>
        <end position="35"/>
    </location>
</feature>
<keyword evidence="1" id="KW-1133">Transmembrane helix</keyword>
<dbReference type="NCBIfam" id="TIGR02532">
    <property type="entry name" value="IV_pilin_GFxxxE"/>
    <property type="match status" value="1"/>
</dbReference>
<evidence type="ECO:0000313" key="3">
    <source>
        <dbReference type="Proteomes" id="UP000177383"/>
    </source>
</evidence>
<comment type="caution">
    <text evidence="2">The sequence shown here is derived from an EMBL/GenBank/DDBJ whole genome shotgun (WGS) entry which is preliminary data.</text>
</comment>
<dbReference type="Pfam" id="PF07963">
    <property type="entry name" value="N_methyl"/>
    <property type="match status" value="1"/>
</dbReference>
<dbReference type="PROSITE" id="PS00409">
    <property type="entry name" value="PROKAR_NTER_METHYL"/>
    <property type="match status" value="1"/>
</dbReference>
<dbReference type="STRING" id="1798375.A2773_00080"/>
<keyword evidence="1" id="KW-0812">Transmembrane</keyword>
<dbReference type="EMBL" id="MFJE01000042">
    <property type="protein sequence ID" value="OGG13677.1"/>
    <property type="molecule type" value="Genomic_DNA"/>
</dbReference>
<keyword evidence="1" id="KW-0472">Membrane</keyword>
<organism evidence="2 3">
    <name type="scientific">Candidatus Gottesmanbacteria bacterium RIFCSPHIGHO2_01_FULL_39_10</name>
    <dbReference type="NCBI Taxonomy" id="1798375"/>
    <lineage>
        <taxon>Bacteria</taxon>
        <taxon>Candidatus Gottesmaniibacteriota</taxon>
    </lineage>
</organism>